<dbReference type="AlphaFoldDB" id="A0A072V6K9"/>
<name>A0A072V6K9_MEDTR</name>
<gene>
    <name evidence="1" type="ordered locus">MTR_3g452960</name>
</gene>
<sequence length="85" mass="9635">MACIKQWKTLNFEISNLNGLEVFLYLLSPAKLFFFLFLHTSPTCLGAPREYVTSRCGNTICYVAILLRQCCTIKGDGVRIENVAR</sequence>
<reference evidence="1 3" key="2">
    <citation type="journal article" date="2014" name="BMC Genomics">
        <title>An improved genome release (version Mt4.0) for the model legume Medicago truncatula.</title>
        <authorList>
            <person name="Tang H."/>
            <person name="Krishnakumar V."/>
            <person name="Bidwell S."/>
            <person name="Rosen B."/>
            <person name="Chan A."/>
            <person name="Zhou S."/>
            <person name="Gentzbittel L."/>
            <person name="Childs K.L."/>
            <person name="Yandell M."/>
            <person name="Gundlach H."/>
            <person name="Mayer K.F."/>
            <person name="Schwartz D.C."/>
            <person name="Town C.D."/>
        </authorList>
    </citation>
    <scope>GENOME REANNOTATION</scope>
    <source>
        <strain evidence="1">A17</strain>
        <strain evidence="2 3">cv. Jemalong A17</strain>
    </source>
</reference>
<accession>A0A072V6K9</accession>
<protein>
    <submittedName>
        <fullName evidence="1 2">Uncharacterized protein</fullName>
    </submittedName>
</protein>
<dbReference type="HOGENOM" id="CLU_2516028_0_0_1"/>
<proteinExistence type="predicted"/>
<dbReference type="Proteomes" id="UP000002051">
    <property type="component" value="Chromosome 3"/>
</dbReference>
<dbReference type="EMBL" id="CM001219">
    <property type="protein sequence ID" value="KEH33795.1"/>
    <property type="molecule type" value="Genomic_DNA"/>
</dbReference>
<evidence type="ECO:0000313" key="1">
    <source>
        <dbReference type="EMBL" id="KEH33795.1"/>
    </source>
</evidence>
<reference evidence="1 3" key="1">
    <citation type="journal article" date="2011" name="Nature">
        <title>The Medicago genome provides insight into the evolution of rhizobial symbioses.</title>
        <authorList>
            <person name="Young N.D."/>
            <person name="Debelle F."/>
            <person name="Oldroyd G.E."/>
            <person name="Geurts R."/>
            <person name="Cannon S.B."/>
            <person name="Udvardi M.K."/>
            <person name="Benedito V.A."/>
            <person name="Mayer K.F."/>
            <person name="Gouzy J."/>
            <person name="Schoof H."/>
            <person name="Van de Peer Y."/>
            <person name="Proost S."/>
            <person name="Cook D.R."/>
            <person name="Meyers B.C."/>
            <person name="Spannagl M."/>
            <person name="Cheung F."/>
            <person name="De Mita S."/>
            <person name="Krishnakumar V."/>
            <person name="Gundlach H."/>
            <person name="Zhou S."/>
            <person name="Mudge J."/>
            <person name="Bharti A.K."/>
            <person name="Murray J.D."/>
            <person name="Naoumkina M.A."/>
            <person name="Rosen B."/>
            <person name="Silverstein K.A."/>
            <person name="Tang H."/>
            <person name="Rombauts S."/>
            <person name="Zhao P.X."/>
            <person name="Zhou P."/>
            <person name="Barbe V."/>
            <person name="Bardou P."/>
            <person name="Bechner M."/>
            <person name="Bellec A."/>
            <person name="Berger A."/>
            <person name="Berges H."/>
            <person name="Bidwell S."/>
            <person name="Bisseling T."/>
            <person name="Choisne N."/>
            <person name="Couloux A."/>
            <person name="Denny R."/>
            <person name="Deshpande S."/>
            <person name="Dai X."/>
            <person name="Doyle J.J."/>
            <person name="Dudez A.M."/>
            <person name="Farmer A.D."/>
            <person name="Fouteau S."/>
            <person name="Franken C."/>
            <person name="Gibelin C."/>
            <person name="Gish J."/>
            <person name="Goldstein S."/>
            <person name="Gonzalez A.J."/>
            <person name="Green P.J."/>
            <person name="Hallab A."/>
            <person name="Hartog M."/>
            <person name="Hua A."/>
            <person name="Humphray S.J."/>
            <person name="Jeong D.H."/>
            <person name="Jing Y."/>
            <person name="Jocker A."/>
            <person name="Kenton S.M."/>
            <person name="Kim D.J."/>
            <person name="Klee K."/>
            <person name="Lai H."/>
            <person name="Lang C."/>
            <person name="Lin S."/>
            <person name="Macmil S.L."/>
            <person name="Magdelenat G."/>
            <person name="Matthews L."/>
            <person name="McCorrison J."/>
            <person name="Monaghan E.L."/>
            <person name="Mun J.H."/>
            <person name="Najar F.Z."/>
            <person name="Nicholson C."/>
            <person name="Noirot C."/>
            <person name="O'Bleness M."/>
            <person name="Paule C.R."/>
            <person name="Poulain J."/>
            <person name="Prion F."/>
            <person name="Qin B."/>
            <person name="Qu C."/>
            <person name="Retzel E.F."/>
            <person name="Riddle C."/>
            <person name="Sallet E."/>
            <person name="Samain S."/>
            <person name="Samson N."/>
            <person name="Sanders I."/>
            <person name="Saurat O."/>
            <person name="Scarpelli C."/>
            <person name="Schiex T."/>
            <person name="Segurens B."/>
            <person name="Severin A.J."/>
            <person name="Sherrier D.J."/>
            <person name="Shi R."/>
            <person name="Sims S."/>
            <person name="Singer S.R."/>
            <person name="Sinharoy S."/>
            <person name="Sterck L."/>
            <person name="Viollet A."/>
            <person name="Wang B.B."/>
            <person name="Wang K."/>
            <person name="Wang M."/>
            <person name="Wang X."/>
            <person name="Warfsmann J."/>
            <person name="Weissenbach J."/>
            <person name="White D.D."/>
            <person name="White J.D."/>
            <person name="Wiley G.B."/>
            <person name="Wincker P."/>
            <person name="Xing Y."/>
            <person name="Yang L."/>
            <person name="Yao Z."/>
            <person name="Ying F."/>
            <person name="Zhai J."/>
            <person name="Zhou L."/>
            <person name="Zuber A."/>
            <person name="Denarie J."/>
            <person name="Dixon R.A."/>
            <person name="May G.D."/>
            <person name="Schwartz D.C."/>
            <person name="Rogers J."/>
            <person name="Quetier F."/>
            <person name="Town C.D."/>
            <person name="Roe B.A."/>
        </authorList>
    </citation>
    <scope>NUCLEOTIDE SEQUENCE [LARGE SCALE GENOMIC DNA]</scope>
    <source>
        <strain evidence="1">A17</strain>
        <strain evidence="2 3">cv. Jemalong A17</strain>
    </source>
</reference>
<evidence type="ECO:0000313" key="3">
    <source>
        <dbReference type="Proteomes" id="UP000002051"/>
    </source>
</evidence>
<keyword evidence="3" id="KW-1185">Reference proteome</keyword>
<evidence type="ECO:0000313" key="2">
    <source>
        <dbReference type="EnsemblPlants" id="KEH33795"/>
    </source>
</evidence>
<reference evidence="2" key="3">
    <citation type="submission" date="2015-04" db="UniProtKB">
        <authorList>
            <consortium name="EnsemblPlants"/>
        </authorList>
    </citation>
    <scope>IDENTIFICATION</scope>
    <source>
        <strain evidence="2">cv. Jemalong A17</strain>
    </source>
</reference>
<dbReference type="EnsemblPlants" id="KEH33795">
    <property type="protein sequence ID" value="KEH33795"/>
    <property type="gene ID" value="MTR_3g452960"/>
</dbReference>
<organism evidence="1 3">
    <name type="scientific">Medicago truncatula</name>
    <name type="common">Barrel medic</name>
    <name type="synonym">Medicago tribuloides</name>
    <dbReference type="NCBI Taxonomy" id="3880"/>
    <lineage>
        <taxon>Eukaryota</taxon>
        <taxon>Viridiplantae</taxon>
        <taxon>Streptophyta</taxon>
        <taxon>Embryophyta</taxon>
        <taxon>Tracheophyta</taxon>
        <taxon>Spermatophyta</taxon>
        <taxon>Magnoliopsida</taxon>
        <taxon>eudicotyledons</taxon>
        <taxon>Gunneridae</taxon>
        <taxon>Pentapetalae</taxon>
        <taxon>rosids</taxon>
        <taxon>fabids</taxon>
        <taxon>Fabales</taxon>
        <taxon>Fabaceae</taxon>
        <taxon>Papilionoideae</taxon>
        <taxon>50 kb inversion clade</taxon>
        <taxon>NPAAA clade</taxon>
        <taxon>Hologalegina</taxon>
        <taxon>IRL clade</taxon>
        <taxon>Trifolieae</taxon>
        <taxon>Medicago</taxon>
    </lineage>
</organism>